<dbReference type="InterPro" id="IPR020845">
    <property type="entry name" value="AMP-binding_CS"/>
</dbReference>
<dbReference type="CDD" id="cd05911">
    <property type="entry name" value="Firefly_Luc_like"/>
    <property type="match status" value="1"/>
</dbReference>
<evidence type="ECO:0000313" key="4">
    <source>
        <dbReference type="EMBL" id="CAL1533737.1"/>
    </source>
</evidence>
<dbReference type="SUPFAM" id="SSF56801">
    <property type="entry name" value="Acetyl-CoA synthetase-like"/>
    <property type="match status" value="1"/>
</dbReference>
<dbReference type="Gene3D" id="3.30.300.30">
    <property type="match status" value="1"/>
</dbReference>
<dbReference type="Pfam" id="PF13193">
    <property type="entry name" value="AMP-binding_C"/>
    <property type="match status" value="1"/>
</dbReference>
<dbReference type="PANTHER" id="PTHR24096:SF422">
    <property type="entry name" value="BCDNA.GH02901"/>
    <property type="match status" value="1"/>
</dbReference>
<comment type="caution">
    <text evidence="4">The sequence shown here is derived from an EMBL/GenBank/DDBJ whole genome shotgun (WGS) entry which is preliminary data.</text>
</comment>
<dbReference type="Pfam" id="PF00501">
    <property type="entry name" value="AMP-binding"/>
    <property type="match status" value="1"/>
</dbReference>
<proteinExistence type="inferred from homology"/>
<organism evidence="4 5">
    <name type="scientific">Lymnaea stagnalis</name>
    <name type="common">Great pond snail</name>
    <name type="synonym">Helix stagnalis</name>
    <dbReference type="NCBI Taxonomy" id="6523"/>
    <lineage>
        <taxon>Eukaryota</taxon>
        <taxon>Metazoa</taxon>
        <taxon>Spiralia</taxon>
        <taxon>Lophotrochozoa</taxon>
        <taxon>Mollusca</taxon>
        <taxon>Gastropoda</taxon>
        <taxon>Heterobranchia</taxon>
        <taxon>Euthyneura</taxon>
        <taxon>Panpulmonata</taxon>
        <taxon>Hygrophila</taxon>
        <taxon>Lymnaeoidea</taxon>
        <taxon>Lymnaeidae</taxon>
        <taxon>Lymnaea</taxon>
    </lineage>
</organism>
<protein>
    <submittedName>
        <fullName evidence="4">Uncharacterized protein</fullName>
    </submittedName>
</protein>
<comment type="similarity">
    <text evidence="1">Belongs to the ATP-dependent AMP-binding enzyme family.</text>
</comment>
<dbReference type="AlphaFoldDB" id="A0AAV2HIM4"/>
<gene>
    <name evidence="4" type="ORF">GSLYS_00007697001</name>
</gene>
<dbReference type="Gene3D" id="3.40.50.12780">
    <property type="entry name" value="N-terminal domain of ligase-like"/>
    <property type="match status" value="1"/>
</dbReference>
<evidence type="ECO:0000259" key="2">
    <source>
        <dbReference type="Pfam" id="PF00501"/>
    </source>
</evidence>
<dbReference type="EMBL" id="CAXITT010000151">
    <property type="protein sequence ID" value="CAL1533737.1"/>
    <property type="molecule type" value="Genomic_DNA"/>
</dbReference>
<evidence type="ECO:0000259" key="3">
    <source>
        <dbReference type="Pfam" id="PF13193"/>
    </source>
</evidence>
<dbReference type="Proteomes" id="UP001497497">
    <property type="component" value="Unassembled WGS sequence"/>
</dbReference>
<keyword evidence="5" id="KW-1185">Reference proteome</keyword>
<evidence type="ECO:0000313" key="5">
    <source>
        <dbReference type="Proteomes" id="UP001497497"/>
    </source>
</evidence>
<feature type="domain" description="AMP-dependent synthetase/ligase" evidence="2">
    <location>
        <begin position="46"/>
        <end position="407"/>
    </location>
</feature>
<feature type="domain" description="AMP-binding enzyme C-terminal" evidence="3">
    <location>
        <begin position="458"/>
        <end position="534"/>
    </location>
</feature>
<dbReference type="InterPro" id="IPR000873">
    <property type="entry name" value="AMP-dep_synth/lig_dom"/>
</dbReference>
<accession>A0AAV2HIM4</accession>
<reference evidence="4 5" key="1">
    <citation type="submission" date="2024-04" db="EMBL/GenBank/DDBJ databases">
        <authorList>
            <consortium name="Genoscope - CEA"/>
            <person name="William W."/>
        </authorList>
    </citation>
    <scope>NUCLEOTIDE SEQUENCE [LARGE SCALE GENOMIC DNA]</scope>
</reference>
<dbReference type="InterPro" id="IPR025110">
    <property type="entry name" value="AMP-bd_C"/>
</dbReference>
<dbReference type="InterPro" id="IPR045851">
    <property type="entry name" value="AMP-bd_C_sf"/>
</dbReference>
<sequence length="547" mass="60356">MVSWATTKCHYMSRSSPVNPDNTFRSHEPDINIPTNAPFHQFIFDKCDLYKDDPAVEDFLTGRKYTHSQVKEKSIKVASALHRLGYRKGDVITSFSTNHVDFTILMLACAANGIWFSPANPTYTHEELSRQLNCSGSKAVFTIAPVAGTVKTALDNKDFPNKVKKLFVFGEAPGFQPFQTLLDDDGKAFPDVDINPVEDVLTLPYSSGTTGLPKGVMLTHYNCLANCIQTQSVSKTTGSDRCLGLLPLYHIYGMITVQFSCLYAGASVIYLPKFDPESFLRCLQDRKITLAYLVPPLIVFLAKQPMVDKFNLKSLETVFSGAAPLGEDLSVAFLKRLNHGVSLNQGFGLTETSPLTNLDYTRKPGSIGPMITNTLGKFVDLKTKKVLGPGEFGEFCVKGPQVMKGYFNNKQATDEMVTPDGWLHTGDAGHFTKDGFVYIRDRIKELIKYKGSQVAPAELEALLLGHSDIQDVAVIGVPDEMAGELPKAFVVKKPSAKVTEQEIIKFVEGKVSPIKKLRGGVELIDEIPKTPSGKILRRVLKAKYLPK</sequence>
<name>A0AAV2HIM4_LYMST</name>
<evidence type="ECO:0000256" key="1">
    <source>
        <dbReference type="ARBA" id="ARBA00006432"/>
    </source>
</evidence>
<dbReference type="FunFam" id="3.30.300.30:FF:000007">
    <property type="entry name" value="4-coumarate--CoA ligase 2"/>
    <property type="match status" value="1"/>
</dbReference>
<dbReference type="GO" id="GO:0016405">
    <property type="term" value="F:CoA-ligase activity"/>
    <property type="evidence" value="ECO:0007669"/>
    <property type="project" value="TreeGrafter"/>
</dbReference>
<dbReference type="InterPro" id="IPR042099">
    <property type="entry name" value="ANL_N_sf"/>
</dbReference>
<dbReference type="PROSITE" id="PS00455">
    <property type="entry name" value="AMP_BINDING"/>
    <property type="match status" value="1"/>
</dbReference>
<dbReference type="PANTHER" id="PTHR24096">
    <property type="entry name" value="LONG-CHAIN-FATTY-ACID--COA LIGASE"/>
    <property type="match status" value="1"/>
</dbReference>